<comment type="similarity">
    <text evidence="6">Belongs to the ABC-4 integral membrane protein family.</text>
</comment>
<dbReference type="RefSeq" id="WP_189967395.1">
    <property type="nucleotide sequence ID" value="NZ_BMVL01000003.1"/>
</dbReference>
<feature type="transmembrane region" description="Helical" evidence="7">
    <location>
        <begin position="141"/>
        <end position="163"/>
    </location>
</feature>
<evidence type="ECO:0000256" key="5">
    <source>
        <dbReference type="ARBA" id="ARBA00023136"/>
    </source>
</evidence>
<sequence>MDRIDVRLLPGADGAAVRAALAEATRGSGGRVLTMGRWLAENHPGTRRTTRTGFVLVLGIALLYTGIALANTLVMATSDRARELAMLRLAGATRWQVLRLVAGESLLVVLVGAVSGTLVAALNLAGVRAALGLLNVRSALVVPWGALGATSAACAALAVLSAVAPAAVCLRRRAVESAGVRD</sequence>
<comment type="subcellular location">
    <subcellularLocation>
        <location evidence="1">Cell membrane</location>
        <topology evidence="1">Multi-pass membrane protein</topology>
    </subcellularLocation>
</comment>
<comment type="caution">
    <text evidence="9">The sequence shown here is derived from an EMBL/GenBank/DDBJ whole genome shotgun (WGS) entry which is preliminary data.</text>
</comment>
<accession>A0ABS4L4P4</accession>
<gene>
    <name evidence="9" type="ORF">J2Z77_002868</name>
</gene>
<protein>
    <submittedName>
        <fullName evidence="9">ABC-type antimicrobial peptide transport system permease subunit</fullName>
    </submittedName>
</protein>
<evidence type="ECO:0000256" key="7">
    <source>
        <dbReference type="SAM" id="Phobius"/>
    </source>
</evidence>
<proteinExistence type="inferred from homology"/>
<keyword evidence="5 7" id="KW-0472">Membrane</keyword>
<dbReference type="Pfam" id="PF02687">
    <property type="entry name" value="FtsX"/>
    <property type="match status" value="1"/>
</dbReference>
<keyword evidence="3 7" id="KW-0812">Transmembrane</keyword>
<evidence type="ECO:0000256" key="3">
    <source>
        <dbReference type="ARBA" id="ARBA00022692"/>
    </source>
</evidence>
<dbReference type="Proteomes" id="UP001519310">
    <property type="component" value="Unassembled WGS sequence"/>
</dbReference>
<dbReference type="PANTHER" id="PTHR30572:SF4">
    <property type="entry name" value="ABC TRANSPORTER PERMEASE YTRF"/>
    <property type="match status" value="1"/>
</dbReference>
<reference evidence="9 10" key="1">
    <citation type="submission" date="2021-03" db="EMBL/GenBank/DDBJ databases">
        <title>Genomic Encyclopedia of Type Strains, Phase IV (KMG-IV): sequencing the most valuable type-strain genomes for metagenomic binning, comparative biology and taxonomic classification.</title>
        <authorList>
            <person name="Goeker M."/>
        </authorList>
    </citation>
    <scope>NUCLEOTIDE SEQUENCE [LARGE SCALE GENOMIC DNA]</scope>
    <source>
        <strain evidence="9 10">DSM 40526</strain>
    </source>
</reference>
<feature type="transmembrane region" description="Helical" evidence="7">
    <location>
        <begin position="97"/>
        <end position="121"/>
    </location>
</feature>
<evidence type="ECO:0000256" key="4">
    <source>
        <dbReference type="ARBA" id="ARBA00022989"/>
    </source>
</evidence>
<evidence type="ECO:0000259" key="8">
    <source>
        <dbReference type="Pfam" id="PF02687"/>
    </source>
</evidence>
<feature type="domain" description="ABC3 transporter permease C-terminal" evidence="8">
    <location>
        <begin position="56"/>
        <end position="167"/>
    </location>
</feature>
<evidence type="ECO:0000313" key="10">
    <source>
        <dbReference type="Proteomes" id="UP001519310"/>
    </source>
</evidence>
<evidence type="ECO:0000256" key="6">
    <source>
        <dbReference type="ARBA" id="ARBA00038076"/>
    </source>
</evidence>
<keyword evidence="2" id="KW-1003">Cell membrane</keyword>
<feature type="transmembrane region" description="Helical" evidence="7">
    <location>
        <begin position="54"/>
        <end position="76"/>
    </location>
</feature>
<dbReference type="PANTHER" id="PTHR30572">
    <property type="entry name" value="MEMBRANE COMPONENT OF TRANSPORTER-RELATED"/>
    <property type="match status" value="1"/>
</dbReference>
<name>A0ABS4L4P4_STRAV</name>
<keyword evidence="4 7" id="KW-1133">Transmembrane helix</keyword>
<dbReference type="InterPro" id="IPR050250">
    <property type="entry name" value="Macrolide_Exporter_MacB"/>
</dbReference>
<evidence type="ECO:0000256" key="2">
    <source>
        <dbReference type="ARBA" id="ARBA00022475"/>
    </source>
</evidence>
<dbReference type="EMBL" id="JAGGLQ010000004">
    <property type="protein sequence ID" value="MBP2037068.1"/>
    <property type="molecule type" value="Genomic_DNA"/>
</dbReference>
<dbReference type="InterPro" id="IPR003838">
    <property type="entry name" value="ABC3_permease_C"/>
</dbReference>
<evidence type="ECO:0000256" key="1">
    <source>
        <dbReference type="ARBA" id="ARBA00004651"/>
    </source>
</evidence>
<evidence type="ECO:0000313" key="9">
    <source>
        <dbReference type="EMBL" id="MBP2037068.1"/>
    </source>
</evidence>
<organism evidence="9 10">
    <name type="scientific">Streptomyces avidinii</name>
    <dbReference type="NCBI Taxonomy" id="1895"/>
    <lineage>
        <taxon>Bacteria</taxon>
        <taxon>Bacillati</taxon>
        <taxon>Actinomycetota</taxon>
        <taxon>Actinomycetes</taxon>
        <taxon>Kitasatosporales</taxon>
        <taxon>Streptomycetaceae</taxon>
        <taxon>Streptomyces</taxon>
    </lineage>
</organism>
<keyword evidence="10" id="KW-1185">Reference proteome</keyword>